<dbReference type="GO" id="GO:0016491">
    <property type="term" value="F:oxidoreductase activity"/>
    <property type="evidence" value="ECO:0007669"/>
    <property type="project" value="UniProtKB-KW"/>
</dbReference>
<comment type="cofactor">
    <cofactor evidence="1">
        <name>FMN</name>
        <dbReference type="ChEBI" id="CHEBI:58210"/>
    </cofactor>
</comment>
<name>A0A7X2TGB8_9FIRM</name>
<evidence type="ECO:0000313" key="7">
    <source>
        <dbReference type="EMBL" id="MSS58563.1"/>
    </source>
</evidence>
<evidence type="ECO:0000256" key="2">
    <source>
        <dbReference type="ARBA" id="ARBA00007118"/>
    </source>
</evidence>
<reference evidence="7 8" key="1">
    <citation type="submission" date="2019-08" db="EMBL/GenBank/DDBJ databases">
        <title>In-depth cultivation of the pig gut microbiome towards novel bacterial diversity and tailored functional studies.</title>
        <authorList>
            <person name="Wylensek D."/>
            <person name="Hitch T.C.A."/>
            <person name="Clavel T."/>
        </authorList>
    </citation>
    <scope>NUCLEOTIDE SEQUENCE [LARGE SCALE GENOMIC DNA]</scope>
    <source>
        <strain evidence="7 8">Oil+RF-744-GAM-WT-6</strain>
    </source>
</reference>
<comment type="caution">
    <text evidence="7">The sequence shown here is derived from an EMBL/GenBank/DDBJ whole genome shotgun (WGS) entry which is preliminary data.</text>
</comment>
<dbReference type="Pfam" id="PF00881">
    <property type="entry name" value="Nitroreductase"/>
    <property type="match status" value="1"/>
</dbReference>
<proteinExistence type="inferred from homology"/>
<dbReference type="Proteomes" id="UP000461880">
    <property type="component" value="Unassembled WGS sequence"/>
</dbReference>
<dbReference type="InterPro" id="IPR000415">
    <property type="entry name" value="Nitroreductase-like"/>
</dbReference>
<keyword evidence="5" id="KW-0560">Oxidoreductase</keyword>
<evidence type="ECO:0000259" key="6">
    <source>
        <dbReference type="Pfam" id="PF00881"/>
    </source>
</evidence>
<feature type="domain" description="Nitroreductase" evidence="6">
    <location>
        <begin position="9"/>
        <end position="62"/>
    </location>
</feature>
<dbReference type="EMBL" id="VUMN01000013">
    <property type="protein sequence ID" value="MSS58563.1"/>
    <property type="molecule type" value="Genomic_DNA"/>
</dbReference>
<dbReference type="RefSeq" id="WP_105302543.1">
    <property type="nucleotide sequence ID" value="NZ_JAQXPC010000055.1"/>
</dbReference>
<gene>
    <name evidence="7" type="ORF">FYJ51_06550</name>
</gene>
<evidence type="ECO:0000256" key="4">
    <source>
        <dbReference type="ARBA" id="ARBA00022643"/>
    </source>
</evidence>
<protein>
    <submittedName>
        <fullName evidence="7">Nitroreductase family protein</fullName>
    </submittedName>
</protein>
<dbReference type="PANTHER" id="PTHR43673:SF2">
    <property type="entry name" value="NITROREDUCTASE"/>
    <property type="match status" value="1"/>
</dbReference>
<dbReference type="PANTHER" id="PTHR43673">
    <property type="entry name" value="NAD(P)H NITROREDUCTASE YDGI-RELATED"/>
    <property type="match status" value="1"/>
</dbReference>
<sequence>MNEVIRVLENRKSVRGYKPELIPEADLNQIAEAGLHAPSGMNRQSAKLVVITDPSIMKQLSEMNCRIMGGEKDPFYGAQEMILVLADKTAPTYVYDGALVMGNLLNAAYALGYGACWIHRAKEEFESEEGKELLKKWGIEGEWEGIGHCIIGYPVDPIPAPVPIKEGRIIRV</sequence>
<evidence type="ECO:0000256" key="3">
    <source>
        <dbReference type="ARBA" id="ARBA00022630"/>
    </source>
</evidence>
<dbReference type="Gene3D" id="3.40.109.10">
    <property type="entry name" value="NADH Oxidase"/>
    <property type="match status" value="1"/>
</dbReference>
<organism evidence="7 8">
    <name type="scientific">Stecheria intestinalis</name>
    <dbReference type="NCBI Taxonomy" id="2606630"/>
    <lineage>
        <taxon>Bacteria</taxon>
        <taxon>Bacillati</taxon>
        <taxon>Bacillota</taxon>
        <taxon>Erysipelotrichia</taxon>
        <taxon>Erysipelotrichales</taxon>
        <taxon>Erysipelotrichaceae</taxon>
        <taxon>Stecheria</taxon>
    </lineage>
</organism>
<evidence type="ECO:0000313" key="8">
    <source>
        <dbReference type="Proteomes" id="UP000461880"/>
    </source>
</evidence>
<evidence type="ECO:0000256" key="1">
    <source>
        <dbReference type="ARBA" id="ARBA00001917"/>
    </source>
</evidence>
<dbReference type="SUPFAM" id="SSF55469">
    <property type="entry name" value="FMN-dependent nitroreductase-like"/>
    <property type="match status" value="1"/>
</dbReference>
<keyword evidence="3" id="KW-0285">Flavoprotein</keyword>
<evidence type="ECO:0000256" key="5">
    <source>
        <dbReference type="ARBA" id="ARBA00023002"/>
    </source>
</evidence>
<accession>A0A7X2TGB8</accession>
<dbReference type="InterPro" id="IPR029479">
    <property type="entry name" value="Nitroreductase"/>
</dbReference>
<keyword evidence="8" id="KW-1185">Reference proteome</keyword>
<keyword evidence="4" id="KW-0288">FMN</keyword>
<comment type="similarity">
    <text evidence="2">Belongs to the nitroreductase family.</text>
</comment>
<dbReference type="AlphaFoldDB" id="A0A7X2TGB8"/>